<gene>
    <name evidence="3" type="ORF">CC86DRAFT_368919</name>
</gene>
<feature type="transmembrane region" description="Helical" evidence="1">
    <location>
        <begin position="12"/>
        <end position="32"/>
    </location>
</feature>
<dbReference type="EMBL" id="MU006222">
    <property type="protein sequence ID" value="KAF2828781.1"/>
    <property type="molecule type" value="Genomic_DNA"/>
</dbReference>
<keyword evidence="1" id="KW-1133">Transmembrane helix</keyword>
<dbReference type="OrthoDB" id="2937326at2759"/>
<feature type="transmembrane region" description="Helical" evidence="1">
    <location>
        <begin position="125"/>
        <end position="147"/>
    </location>
</feature>
<keyword evidence="1" id="KW-0812">Transmembrane</keyword>
<feature type="domain" description="DUF7704" evidence="2">
    <location>
        <begin position="5"/>
        <end position="149"/>
    </location>
</feature>
<evidence type="ECO:0000313" key="3">
    <source>
        <dbReference type="EMBL" id="KAF2828781.1"/>
    </source>
</evidence>
<dbReference type="PANTHER" id="PTHR37019:SF2">
    <property type="entry name" value="EXPERA DOMAIN-CONTAINING PROTEIN"/>
    <property type="match status" value="1"/>
</dbReference>
<reference evidence="3" key="1">
    <citation type="journal article" date="2020" name="Stud. Mycol.">
        <title>101 Dothideomycetes genomes: a test case for predicting lifestyles and emergence of pathogens.</title>
        <authorList>
            <person name="Haridas S."/>
            <person name="Albert R."/>
            <person name="Binder M."/>
            <person name="Bloem J."/>
            <person name="Labutti K."/>
            <person name="Salamov A."/>
            <person name="Andreopoulos B."/>
            <person name="Baker S."/>
            <person name="Barry K."/>
            <person name="Bills G."/>
            <person name="Bluhm B."/>
            <person name="Cannon C."/>
            <person name="Castanera R."/>
            <person name="Culley D."/>
            <person name="Daum C."/>
            <person name="Ezra D."/>
            <person name="Gonzalez J."/>
            <person name="Henrissat B."/>
            <person name="Kuo A."/>
            <person name="Liang C."/>
            <person name="Lipzen A."/>
            <person name="Lutzoni F."/>
            <person name="Magnuson J."/>
            <person name="Mondo S."/>
            <person name="Nolan M."/>
            <person name="Ohm R."/>
            <person name="Pangilinan J."/>
            <person name="Park H.-J."/>
            <person name="Ramirez L."/>
            <person name="Alfaro M."/>
            <person name="Sun H."/>
            <person name="Tritt A."/>
            <person name="Yoshinaga Y."/>
            <person name="Zwiers L.-H."/>
            <person name="Turgeon B."/>
            <person name="Goodwin S."/>
            <person name="Spatafora J."/>
            <person name="Crous P."/>
            <person name="Grigoriev I."/>
        </authorList>
    </citation>
    <scope>NUCLEOTIDE SEQUENCE</scope>
    <source>
        <strain evidence="3">CBS 113818</strain>
    </source>
</reference>
<dbReference type="AlphaFoldDB" id="A0A6A7A656"/>
<proteinExistence type="predicted"/>
<evidence type="ECO:0000256" key="1">
    <source>
        <dbReference type="SAM" id="Phobius"/>
    </source>
</evidence>
<keyword evidence="4" id="KW-1185">Reference proteome</keyword>
<dbReference type="InterPro" id="IPR056121">
    <property type="entry name" value="DUF7704"/>
</dbReference>
<accession>A0A6A7A656</accession>
<sequence length="154" mass="17078">MALGTNLPTWPAIVFTYFEPVSLLIGFYAAFFDSSSFVSRQLPPTPILTSSTVPPHAQILSLSIANMFLVQCMLSILFTIVTREPRLTRYYLAAAAVGDLGHIYASYKVMGSDMFWDFGGYNDMMVGNVIVSAFLWVNRTLTLLGMFGKAGRRL</sequence>
<evidence type="ECO:0000259" key="2">
    <source>
        <dbReference type="Pfam" id="PF24803"/>
    </source>
</evidence>
<dbReference type="Pfam" id="PF24803">
    <property type="entry name" value="DUF7704"/>
    <property type="match status" value="1"/>
</dbReference>
<feature type="transmembrane region" description="Helical" evidence="1">
    <location>
        <begin position="59"/>
        <end position="81"/>
    </location>
</feature>
<feature type="transmembrane region" description="Helical" evidence="1">
    <location>
        <begin position="88"/>
        <end position="105"/>
    </location>
</feature>
<organism evidence="3 4">
    <name type="scientific">Ophiobolus disseminans</name>
    <dbReference type="NCBI Taxonomy" id="1469910"/>
    <lineage>
        <taxon>Eukaryota</taxon>
        <taxon>Fungi</taxon>
        <taxon>Dikarya</taxon>
        <taxon>Ascomycota</taxon>
        <taxon>Pezizomycotina</taxon>
        <taxon>Dothideomycetes</taxon>
        <taxon>Pleosporomycetidae</taxon>
        <taxon>Pleosporales</taxon>
        <taxon>Pleosporineae</taxon>
        <taxon>Phaeosphaeriaceae</taxon>
        <taxon>Ophiobolus</taxon>
    </lineage>
</organism>
<evidence type="ECO:0000313" key="4">
    <source>
        <dbReference type="Proteomes" id="UP000799424"/>
    </source>
</evidence>
<name>A0A6A7A656_9PLEO</name>
<dbReference type="Proteomes" id="UP000799424">
    <property type="component" value="Unassembled WGS sequence"/>
</dbReference>
<dbReference type="PANTHER" id="PTHR37019">
    <property type="entry name" value="CHROMOSOME 1, WHOLE GENOME SHOTGUN SEQUENCE"/>
    <property type="match status" value="1"/>
</dbReference>
<keyword evidence="1" id="KW-0472">Membrane</keyword>
<protein>
    <recommendedName>
        <fullName evidence="2">DUF7704 domain-containing protein</fullName>
    </recommendedName>
</protein>